<organism evidence="2">
    <name type="scientific">Timema poppense</name>
    <name type="common">Walking stick</name>
    <dbReference type="NCBI Taxonomy" id="170557"/>
    <lineage>
        <taxon>Eukaryota</taxon>
        <taxon>Metazoa</taxon>
        <taxon>Ecdysozoa</taxon>
        <taxon>Arthropoda</taxon>
        <taxon>Hexapoda</taxon>
        <taxon>Insecta</taxon>
        <taxon>Pterygota</taxon>
        <taxon>Neoptera</taxon>
        <taxon>Polyneoptera</taxon>
        <taxon>Phasmatodea</taxon>
        <taxon>Timematodea</taxon>
        <taxon>Timematoidea</taxon>
        <taxon>Timematidae</taxon>
        <taxon>Timema</taxon>
    </lineage>
</organism>
<evidence type="ECO:0000256" key="1">
    <source>
        <dbReference type="SAM" id="MobiDB-lite"/>
    </source>
</evidence>
<feature type="region of interest" description="Disordered" evidence="1">
    <location>
        <begin position="93"/>
        <end position="116"/>
    </location>
</feature>
<name>A0A7R9H5W3_TIMPO</name>
<feature type="region of interest" description="Disordered" evidence="1">
    <location>
        <begin position="17"/>
        <end position="73"/>
    </location>
</feature>
<evidence type="ECO:0000313" key="2">
    <source>
        <dbReference type="EMBL" id="CAD7409044.1"/>
    </source>
</evidence>
<reference evidence="2" key="1">
    <citation type="submission" date="2020-11" db="EMBL/GenBank/DDBJ databases">
        <authorList>
            <person name="Tran Van P."/>
        </authorList>
    </citation>
    <scope>NUCLEOTIDE SEQUENCE</scope>
</reference>
<feature type="compositionally biased region" description="Polar residues" evidence="1">
    <location>
        <begin position="46"/>
        <end position="66"/>
    </location>
</feature>
<protein>
    <submittedName>
        <fullName evidence="2">Uncharacterized protein</fullName>
    </submittedName>
</protein>
<dbReference type="AlphaFoldDB" id="A0A7R9H5W3"/>
<proteinExistence type="predicted"/>
<accession>A0A7R9H5W3</accession>
<sequence length="116" mass="12715">MYSTHYWPIVGSPADAVKSAATQSSPYPVPPQDRPPDGRRWRVLGETTTPRQKSEISSSLTFNTVPSAPKAPPGIYLPVRPSYLVVDEPCVCAERDRHGGSNHGSDRRGHTDKDFA</sequence>
<dbReference type="EMBL" id="OD003979">
    <property type="protein sequence ID" value="CAD7409044.1"/>
    <property type="molecule type" value="Genomic_DNA"/>
</dbReference>
<gene>
    <name evidence="2" type="ORF">TPSB3V08_LOCUS6642</name>
</gene>